<accession>A0A6J5TD29</accession>
<dbReference type="EMBL" id="LR797824">
    <property type="protein sequence ID" value="CAB4241520.1"/>
    <property type="molecule type" value="Genomic_DNA"/>
</dbReference>
<protein>
    <recommendedName>
        <fullName evidence="2">ATPase, AAA-type, core</fullName>
    </recommendedName>
</protein>
<evidence type="ECO:0000313" key="1">
    <source>
        <dbReference type="EMBL" id="CAB4241520.1"/>
    </source>
</evidence>
<evidence type="ECO:0008006" key="2">
    <source>
        <dbReference type="Google" id="ProtNLM"/>
    </source>
</evidence>
<proteinExistence type="predicted"/>
<organism evidence="1">
    <name type="scientific">uncultured Caudovirales phage</name>
    <dbReference type="NCBI Taxonomy" id="2100421"/>
    <lineage>
        <taxon>Viruses</taxon>
        <taxon>Duplodnaviria</taxon>
        <taxon>Heunggongvirae</taxon>
        <taxon>Uroviricota</taxon>
        <taxon>Caudoviricetes</taxon>
        <taxon>Peduoviridae</taxon>
        <taxon>Maltschvirus</taxon>
        <taxon>Maltschvirus maltsch</taxon>
    </lineage>
</organism>
<gene>
    <name evidence="1" type="ORF">UFOVP71_58</name>
</gene>
<dbReference type="SUPFAM" id="SSF52540">
    <property type="entry name" value="P-loop containing nucleoside triphosphate hydrolases"/>
    <property type="match status" value="1"/>
</dbReference>
<dbReference type="InterPro" id="IPR027417">
    <property type="entry name" value="P-loop_NTPase"/>
</dbReference>
<name>A0A6J5TD29_9CAUD</name>
<sequence>MSAYITIKNGTYRSFNISNQTFQLVADYKEGTKGGYVTVIADETLGEFAGREVRVKVAGMRDVEPASAADCATNSIEANYDTPVKKEGKTLETDEQAIERIRERFDILEEMSEGAVDGTVRAMIVVGPPGVGKSFGVEKVLNKAAMFDKIGGKRPRYEVVKGAMSAIGLYAKLYQFSDEGNVLVFDDCDSVLMDELSLNILKAALDSSKKRTISWNTDSRLLRSEGIPDKFEFKGSAIFITNIKFENVRSAKLKDHLGALESRCHYLDLTLDTTRDKMLRIKQIMMDGMLDSYDFEEGAKEELYDYVDTNKDKLRELSLRTVIKIADLKKMTGTGERWKRLAETTVMKREF</sequence>
<dbReference type="Gene3D" id="3.40.50.300">
    <property type="entry name" value="P-loop containing nucleotide triphosphate hydrolases"/>
    <property type="match status" value="1"/>
</dbReference>
<reference evidence="1" key="1">
    <citation type="submission" date="2020-05" db="EMBL/GenBank/DDBJ databases">
        <authorList>
            <person name="Chiriac C."/>
            <person name="Salcher M."/>
            <person name="Ghai R."/>
            <person name="Kavagutti S V."/>
        </authorList>
    </citation>
    <scope>NUCLEOTIDE SEQUENCE</scope>
</reference>